<dbReference type="AlphaFoldDB" id="A0A2M4B2R1"/>
<reference evidence="1" key="1">
    <citation type="submission" date="2018-01" db="EMBL/GenBank/DDBJ databases">
        <title>An insight into the sialome of Amazonian anophelines.</title>
        <authorList>
            <person name="Ribeiro J.M."/>
            <person name="Scarpassa V."/>
            <person name="Calvo E."/>
        </authorList>
    </citation>
    <scope>NUCLEOTIDE SEQUENCE</scope>
    <source>
        <tissue evidence="1">Salivary glands</tissue>
    </source>
</reference>
<dbReference type="EMBL" id="GGFK01014024">
    <property type="protein sequence ID" value="MBW47345.1"/>
    <property type="molecule type" value="Transcribed_RNA"/>
</dbReference>
<organism evidence="1">
    <name type="scientific">Anopheles triannulatus</name>
    <dbReference type="NCBI Taxonomy" id="58253"/>
    <lineage>
        <taxon>Eukaryota</taxon>
        <taxon>Metazoa</taxon>
        <taxon>Ecdysozoa</taxon>
        <taxon>Arthropoda</taxon>
        <taxon>Hexapoda</taxon>
        <taxon>Insecta</taxon>
        <taxon>Pterygota</taxon>
        <taxon>Neoptera</taxon>
        <taxon>Endopterygota</taxon>
        <taxon>Diptera</taxon>
        <taxon>Nematocera</taxon>
        <taxon>Culicoidea</taxon>
        <taxon>Culicidae</taxon>
        <taxon>Anophelinae</taxon>
        <taxon>Anopheles</taxon>
    </lineage>
</organism>
<proteinExistence type="predicted"/>
<name>A0A2M4B2R1_9DIPT</name>
<sequence>MFCSKWPSCVSVGAWLVAGTARLNPRRTLSSPPPSFCSPLWARSIHRAALSSHSRDWEPVWRTLALPFFSSLSQHI</sequence>
<protein>
    <submittedName>
        <fullName evidence="1">Putative secreted protein</fullName>
    </submittedName>
</protein>
<evidence type="ECO:0000313" key="1">
    <source>
        <dbReference type="EMBL" id="MBW47345.1"/>
    </source>
</evidence>
<accession>A0A2M4B2R1</accession>